<name>A0A9W8YHS2_9PEZI</name>
<organism evidence="2 3">
    <name type="scientific">Gnomoniopsis smithogilvyi</name>
    <dbReference type="NCBI Taxonomy" id="1191159"/>
    <lineage>
        <taxon>Eukaryota</taxon>
        <taxon>Fungi</taxon>
        <taxon>Dikarya</taxon>
        <taxon>Ascomycota</taxon>
        <taxon>Pezizomycotina</taxon>
        <taxon>Sordariomycetes</taxon>
        <taxon>Sordariomycetidae</taxon>
        <taxon>Diaporthales</taxon>
        <taxon>Gnomoniaceae</taxon>
        <taxon>Gnomoniopsis</taxon>
    </lineage>
</organism>
<protein>
    <submittedName>
        <fullName evidence="2">Uncharacterized protein</fullName>
    </submittedName>
</protein>
<reference evidence="2" key="1">
    <citation type="submission" date="2022-10" db="EMBL/GenBank/DDBJ databases">
        <title>Tapping the CABI collections for fungal endophytes: first genome assemblies for Collariella, Neodidymelliopsis, Ascochyta clinopodiicola, Didymella pomorum, Didymosphaeria variabile, Neocosmospora piperis and Neocucurbitaria cava.</title>
        <authorList>
            <person name="Hill R."/>
        </authorList>
    </citation>
    <scope>NUCLEOTIDE SEQUENCE</scope>
    <source>
        <strain evidence="2">IMI 355082</strain>
    </source>
</reference>
<dbReference type="AlphaFoldDB" id="A0A9W8YHS2"/>
<gene>
    <name evidence="2" type="ORF">N0V93_009836</name>
</gene>
<comment type="caution">
    <text evidence="2">The sequence shown here is derived from an EMBL/GenBank/DDBJ whole genome shotgun (WGS) entry which is preliminary data.</text>
</comment>
<evidence type="ECO:0000313" key="3">
    <source>
        <dbReference type="Proteomes" id="UP001140453"/>
    </source>
</evidence>
<dbReference type="Proteomes" id="UP001140453">
    <property type="component" value="Unassembled WGS sequence"/>
</dbReference>
<evidence type="ECO:0000313" key="2">
    <source>
        <dbReference type="EMBL" id="KAJ4385408.1"/>
    </source>
</evidence>
<evidence type="ECO:0000256" key="1">
    <source>
        <dbReference type="SAM" id="MobiDB-lite"/>
    </source>
</evidence>
<accession>A0A9W8YHS2</accession>
<proteinExistence type="predicted"/>
<feature type="compositionally biased region" description="Basic and acidic residues" evidence="1">
    <location>
        <begin position="121"/>
        <end position="146"/>
    </location>
</feature>
<keyword evidence="3" id="KW-1185">Reference proteome</keyword>
<feature type="region of interest" description="Disordered" evidence="1">
    <location>
        <begin position="121"/>
        <end position="159"/>
    </location>
</feature>
<sequence>MKFYLSYRSDASPVLSSIFSAKEAPAHDGIQLVVFGHLAADTLRKDAVQVLWEFYETLDQIRSLIAFDKLVHNGRGARVSTDDSAAVVGELNNKVIQVPYTEAHAKEVCLRGALDACRAEESARMKPPRRELERVTQGRARSDDAAIHSPDPVAAMLRR</sequence>
<dbReference type="EMBL" id="JAPEVB010000007">
    <property type="protein sequence ID" value="KAJ4385408.1"/>
    <property type="molecule type" value="Genomic_DNA"/>
</dbReference>